<reference evidence="7" key="2">
    <citation type="journal article" date="2021" name="PeerJ">
        <title>Extensive microbial diversity within the chicken gut microbiome revealed by metagenomics and culture.</title>
        <authorList>
            <person name="Gilroy R."/>
            <person name="Ravi A."/>
            <person name="Getino M."/>
            <person name="Pursley I."/>
            <person name="Horton D.L."/>
            <person name="Alikhan N.F."/>
            <person name="Baker D."/>
            <person name="Gharbi K."/>
            <person name="Hall N."/>
            <person name="Watson M."/>
            <person name="Adriaenssens E.M."/>
            <person name="Foster-Nyarko E."/>
            <person name="Jarju S."/>
            <person name="Secka A."/>
            <person name="Antonio M."/>
            <person name="Oren A."/>
            <person name="Chaudhuri R.R."/>
            <person name="La Ragione R."/>
            <person name="Hildebrand F."/>
            <person name="Pallen M.J."/>
        </authorList>
    </citation>
    <scope>NUCLEOTIDE SEQUENCE</scope>
    <source>
        <strain evidence="7">CHK158-818</strain>
    </source>
</reference>
<feature type="domain" description="Glycosyl hydrolase family 31 C-terminal" evidence="6">
    <location>
        <begin position="579"/>
        <end position="631"/>
    </location>
</feature>
<feature type="chain" id="PRO_5039015776" description="DUF4968 domain-containing protein" evidence="3">
    <location>
        <begin position="21"/>
        <end position="666"/>
    </location>
</feature>
<accession>A0A9D1M5G8</accession>
<dbReference type="Pfam" id="PF21365">
    <property type="entry name" value="Glyco_hydro_31_3rd"/>
    <property type="match status" value="1"/>
</dbReference>
<dbReference type="SUPFAM" id="SSF74650">
    <property type="entry name" value="Galactose mutarotase-like"/>
    <property type="match status" value="1"/>
</dbReference>
<dbReference type="Gene3D" id="3.20.20.80">
    <property type="entry name" value="Glycosidases"/>
    <property type="match status" value="1"/>
</dbReference>
<evidence type="ECO:0000259" key="5">
    <source>
        <dbReference type="Pfam" id="PF13802"/>
    </source>
</evidence>
<keyword evidence="2" id="KW-0378">Hydrolase</keyword>
<dbReference type="Gene3D" id="2.60.40.1180">
    <property type="entry name" value="Golgi alpha-mannosidase II"/>
    <property type="match status" value="1"/>
</dbReference>
<dbReference type="InterPro" id="IPR025887">
    <property type="entry name" value="Glyco_hydro_31_N_dom"/>
</dbReference>
<dbReference type="PANTHER" id="PTHR43863:SF2">
    <property type="entry name" value="MALTASE-GLUCOAMYLASE"/>
    <property type="match status" value="1"/>
</dbReference>
<dbReference type="EMBL" id="DVNA01000008">
    <property type="protein sequence ID" value="HIU54253.1"/>
    <property type="molecule type" value="Genomic_DNA"/>
</dbReference>
<dbReference type="CDD" id="cd06591">
    <property type="entry name" value="GH31_xylosidase_XylS"/>
    <property type="match status" value="1"/>
</dbReference>
<feature type="signal peptide" evidence="3">
    <location>
        <begin position="1"/>
        <end position="20"/>
    </location>
</feature>
<dbReference type="InterPro" id="IPR051816">
    <property type="entry name" value="Glycosyl_Hydrolase_31"/>
</dbReference>
<reference evidence="7" key="1">
    <citation type="submission" date="2020-10" db="EMBL/GenBank/DDBJ databases">
        <authorList>
            <person name="Gilroy R."/>
        </authorList>
    </citation>
    <scope>NUCLEOTIDE SEQUENCE</scope>
    <source>
        <strain evidence="7">CHK158-818</strain>
    </source>
</reference>
<evidence type="ECO:0000256" key="1">
    <source>
        <dbReference type="ARBA" id="ARBA00007806"/>
    </source>
</evidence>
<dbReference type="AlphaFoldDB" id="A0A9D1M5G8"/>
<dbReference type="Pfam" id="PF01055">
    <property type="entry name" value="Glyco_hydro_31_2nd"/>
    <property type="match status" value="1"/>
</dbReference>
<dbReference type="InterPro" id="IPR017853">
    <property type="entry name" value="GH"/>
</dbReference>
<evidence type="ECO:0000256" key="2">
    <source>
        <dbReference type="RuleBase" id="RU361185"/>
    </source>
</evidence>
<dbReference type="Proteomes" id="UP000824112">
    <property type="component" value="Unassembled WGS sequence"/>
</dbReference>
<evidence type="ECO:0000313" key="7">
    <source>
        <dbReference type="EMBL" id="HIU54253.1"/>
    </source>
</evidence>
<evidence type="ECO:0000259" key="4">
    <source>
        <dbReference type="Pfam" id="PF01055"/>
    </source>
</evidence>
<feature type="domain" description="Glycoside hydrolase family 31 TIM barrel" evidence="4">
    <location>
        <begin position="237"/>
        <end position="569"/>
    </location>
</feature>
<feature type="non-terminal residue" evidence="7">
    <location>
        <position position="666"/>
    </location>
</feature>
<keyword evidence="3" id="KW-0732">Signal</keyword>
<dbReference type="GO" id="GO:0005975">
    <property type="term" value="P:carbohydrate metabolic process"/>
    <property type="evidence" value="ECO:0007669"/>
    <property type="project" value="InterPro"/>
</dbReference>
<keyword evidence="2" id="KW-0326">Glycosidase</keyword>
<evidence type="ECO:0000259" key="6">
    <source>
        <dbReference type="Pfam" id="PF21365"/>
    </source>
</evidence>
<proteinExistence type="inferred from homology"/>
<dbReference type="CDD" id="cd14752">
    <property type="entry name" value="GH31_N"/>
    <property type="match status" value="1"/>
</dbReference>
<feature type="domain" description="Glycoside hydrolase family 31 N-terminal" evidence="5">
    <location>
        <begin position="43"/>
        <end position="195"/>
    </location>
</feature>
<comment type="similarity">
    <text evidence="1 2">Belongs to the glycosyl hydrolase 31 family.</text>
</comment>
<comment type="caution">
    <text evidence="7">The sequence shown here is derived from an EMBL/GenBank/DDBJ whole genome shotgun (WGS) entry which is preliminary data.</text>
</comment>
<gene>
    <name evidence="7" type="ORF">IAB03_00430</name>
</gene>
<sequence>MKKFFFSVYSLFMAVSFLYAADDSCQKIPNGIVFSTKDVKKTYTFYTDRIVGVQIEPLNSSATDQTELVVIAEPKSIHLDYLEDRSKVRAISDGLIVEIDKESGNARFVSSQTKKVYLEETGTNNDRDTGYNISQHFKISPDESLYGLGQFQDGFMDYRDKEILLVQANTIAIVPFLLSTNQYGLLWDNYSKSLFSEKKNQMSFQSEYGKSVKYYFVAGETPDAIISGYRQLTGKAPLFAKSAYGYWQSKERYQSFDELNSVVSEYRKRQYPIDNIVQDWQYWGDGSMWSSMYFEPYNFPNPAQNIEKLHNQHVKLMCSIWPAVGVRSHMYAELKAKNLLFEPDHWSSGKLIDFFHPEARAIYYKHLKRGLLDNGVDALWLDGTEPEVNNSGTREDTEKGIKSLGNCCLGEIGQYLNAYSLEATRSIYENYRKDFNKRLFILTRSAFAGQQRNAAVTWSGDIGASWDILRKQISAGLNFCMAGIPYWSHDIGAFFPSGAGGEYAQGIGSPAYRELYARWFQFGVFSPIFRAHGTGTPREIYRFENDKLAYESILKGLALRYRLMPYIYANAWRVYNEDYTLMRALPMDFTDKKVREIDDTYMFGPSLLVQPITKAMYYPAKKVGNAIPSEYLRSRNGEKGLSVEYFNDMEFKNKVYETVHKNIDFN</sequence>
<dbReference type="Gene3D" id="2.60.40.1760">
    <property type="entry name" value="glycosyl hydrolase (family 31)"/>
    <property type="match status" value="1"/>
</dbReference>
<evidence type="ECO:0000256" key="3">
    <source>
        <dbReference type="SAM" id="SignalP"/>
    </source>
</evidence>
<name>A0A9D1M5G8_9BACT</name>
<dbReference type="GO" id="GO:0030246">
    <property type="term" value="F:carbohydrate binding"/>
    <property type="evidence" value="ECO:0007669"/>
    <property type="project" value="InterPro"/>
</dbReference>
<dbReference type="InterPro" id="IPR048395">
    <property type="entry name" value="Glyco_hydro_31_C"/>
</dbReference>
<evidence type="ECO:0000313" key="8">
    <source>
        <dbReference type="Proteomes" id="UP000824112"/>
    </source>
</evidence>
<dbReference type="PANTHER" id="PTHR43863">
    <property type="entry name" value="HYDROLASE, PUTATIVE (AFU_ORTHOLOGUE AFUA_1G03140)-RELATED"/>
    <property type="match status" value="1"/>
</dbReference>
<dbReference type="InterPro" id="IPR011013">
    <property type="entry name" value="Gal_mutarotase_sf_dom"/>
</dbReference>
<dbReference type="SUPFAM" id="SSF51445">
    <property type="entry name" value="(Trans)glycosidases"/>
    <property type="match status" value="1"/>
</dbReference>
<organism evidence="7 8">
    <name type="scientific">Candidatus Gallibacteroides avistercoris</name>
    <dbReference type="NCBI Taxonomy" id="2840833"/>
    <lineage>
        <taxon>Bacteria</taxon>
        <taxon>Pseudomonadati</taxon>
        <taxon>Bacteroidota</taxon>
        <taxon>Bacteroidia</taxon>
        <taxon>Bacteroidales</taxon>
        <taxon>Bacteroidaceae</taxon>
        <taxon>Bacteroidaceae incertae sedis</taxon>
        <taxon>Candidatus Gallibacteroides</taxon>
    </lineage>
</organism>
<evidence type="ECO:0008006" key="9">
    <source>
        <dbReference type="Google" id="ProtNLM"/>
    </source>
</evidence>
<dbReference type="InterPro" id="IPR000322">
    <property type="entry name" value="Glyco_hydro_31_TIM"/>
</dbReference>
<dbReference type="GO" id="GO:0004553">
    <property type="term" value="F:hydrolase activity, hydrolyzing O-glycosyl compounds"/>
    <property type="evidence" value="ECO:0007669"/>
    <property type="project" value="InterPro"/>
</dbReference>
<dbReference type="Pfam" id="PF13802">
    <property type="entry name" value="Gal_mutarotas_2"/>
    <property type="match status" value="1"/>
</dbReference>
<dbReference type="InterPro" id="IPR013780">
    <property type="entry name" value="Glyco_hydro_b"/>
</dbReference>
<protein>
    <recommendedName>
        <fullName evidence="9">DUF4968 domain-containing protein</fullName>
    </recommendedName>
</protein>